<dbReference type="Pfam" id="PF13091">
    <property type="entry name" value="PLDc_2"/>
    <property type="match status" value="1"/>
</dbReference>
<evidence type="ECO:0000313" key="7">
    <source>
        <dbReference type="Proteomes" id="UP000218022"/>
    </source>
</evidence>
<evidence type="ECO:0000256" key="3">
    <source>
        <dbReference type="ARBA" id="ARBA00022801"/>
    </source>
</evidence>
<dbReference type="PANTHER" id="PTHR18896:SF76">
    <property type="entry name" value="PHOSPHOLIPASE"/>
    <property type="match status" value="1"/>
</dbReference>
<comment type="catalytic activity">
    <reaction evidence="1">
        <text>a 1,2-diacyl-sn-glycero-3-phosphocholine + H2O = a 1,2-diacyl-sn-glycero-3-phosphate + choline + H(+)</text>
        <dbReference type="Rhea" id="RHEA:14445"/>
        <dbReference type="ChEBI" id="CHEBI:15354"/>
        <dbReference type="ChEBI" id="CHEBI:15377"/>
        <dbReference type="ChEBI" id="CHEBI:15378"/>
        <dbReference type="ChEBI" id="CHEBI:57643"/>
        <dbReference type="ChEBI" id="CHEBI:58608"/>
        <dbReference type="EC" id="3.1.4.4"/>
    </reaction>
</comment>
<keyword evidence="4" id="KW-0443">Lipid metabolism</keyword>
<dbReference type="SUPFAM" id="SSF56024">
    <property type="entry name" value="Phospholipase D/nuclease"/>
    <property type="match status" value="2"/>
</dbReference>
<dbReference type="SMART" id="SM00155">
    <property type="entry name" value="PLDc"/>
    <property type="match status" value="2"/>
</dbReference>
<reference evidence="6 7" key="1">
    <citation type="submission" date="2017-01" db="EMBL/GenBank/DDBJ databases">
        <title>Whole-Genome Shotgun Sequencing of Two beta-Proteobacterial Species in Search of the Bulgecin Biosynthetic Cluster.</title>
        <authorList>
            <person name="Horsman M.E."/>
            <person name="Marous D.R."/>
            <person name="Li R."/>
            <person name="Oliver R.A."/>
            <person name="Byun B."/>
            <person name="Emrich S.J."/>
            <person name="Boggess B."/>
            <person name="Townsend C.A."/>
            <person name="Mobashery S."/>
        </authorList>
    </citation>
    <scope>NUCLEOTIDE SEQUENCE [LARGE SCALE GENOMIC DNA]</scope>
    <source>
        <strain evidence="6 7">ATCC 31363</strain>
    </source>
</reference>
<evidence type="ECO:0000313" key="6">
    <source>
        <dbReference type="EMBL" id="PCE22119.1"/>
    </source>
</evidence>
<dbReference type="Proteomes" id="UP000218022">
    <property type="component" value="Unassembled WGS sequence"/>
</dbReference>
<organism evidence="6 7">
    <name type="scientific">Paraburkholderia acidicola</name>
    <dbReference type="NCBI Taxonomy" id="1912599"/>
    <lineage>
        <taxon>Bacteria</taxon>
        <taxon>Pseudomonadati</taxon>
        <taxon>Pseudomonadota</taxon>
        <taxon>Betaproteobacteria</taxon>
        <taxon>Burkholderiales</taxon>
        <taxon>Burkholderiaceae</taxon>
        <taxon>Paraburkholderia</taxon>
    </lineage>
</organism>
<evidence type="ECO:0000259" key="5">
    <source>
        <dbReference type="PROSITE" id="PS50035"/>
    </source>
</evidence>
<dbReference type="GO" id="GO:0004630">
    <property type="term" value="F:phospholipase D activity"/>
    <property type="evidence" value="ECO:0007669"/>
    <property type="project" value="UniProtKB-EC"/>
</dbReference>
<dbReference type="Gene3D" id="3.30.870.10">
    <property type="entry name" value="Endonuclease Chain A"/>
    <property type="match status" value="2"/>
</dbReference>
<dbReference type="EMBL" id="MTZV01000006">
    <property type="protein sequence ID" value="PCE22119.1"/>
    <property type="molecule type" value="Genomic_DNA"/>
</dbReference>
<dbReference type="PANTHER" id="PTHR18896">
    <property type="entry name" value="PHOSPHOLIPASE D"/>
    <property type="match status" value="1"/>
</dbReference>
<feature type="domain" description="PLD phosphodiesterase" evidence="5">
    <location>
        <begin position="562"/>
        <end position="584"/>
    </location>
</feature>
<dbReference type="InterPro" id="IPR001736">
    <property type="entry name" value="PLipase_D/transphosphatidylase"/>
</dbReference>
<name>A0A2A4EPS3_9BURK</name>
<protein>
    <submittedName>
        <fullName evidence="6">Phospholipase</fullName>
    </submittedName>
</protein>
<dbReference type="PROSITE" id="PS50035">
    <property type="entry name" value="PLD"/>
    <property type="match status" value="2"/>
</dbReference>
<comment type="caution">
    <text evidence="6">The sequence shown here is derived from an EMBL/GenBank/DDBJ whole genome shotgun (WGS) entry which is preliminary data.</text>
</comment>
<sequence>MATSNNTSTTPLALNCTNNANISFRWFVQNTEYNPDQGTFAPLVNGEEAFGAVYDAILHAQHTIDIVCWGFQPSMYFKRGHDAGGMIGELLAMQGANNRKVRLLCWQDDLHVAELSENMAPGNNKASAIKPHIWDWVYGLPVVRDYAAKDPQADYELEVDFAWYARANLNNVTKRNKKVELAKGAALEVVKPLIVQAYDGAKYIHDRFNPPQPFQGIEFATRDFGMDNREEIAHRVKLHNLAVKNGTGTGSVSTLAMTSEPTHHQKMVLIDYEYPELAVGFVMGHNMLDTYWDTSDHSTVRMHPRMGRNGFHPRQDISSRVSGPILKNLNDNFCQAWDDATGQSLTKARAHVDACNLKLRDDKDNVKVMAQVLRTQSQKGKRDIAAMYMQAINNVTQFIYIENQYFRWPDLATKITDVVNNLVNAHRPVDQPVYLFVVTNSNDEGIGQGTVNTYQMLNALGSADQIPAVAKGERADTLGPELKTAEAEAKPPQGSAGSYQEAYGRAVYQQQAQAHLADVQRQVWENNHSPIPHIDIPGLKVHICTLVAPDSNPAAWEYCYVHAKLMVVDDVFMTLGSANINFRSMAVDSELNICHDHAGVTAPLRKKLWGIHTKGAGAQDDPKDAFKQWDRIIRANSANQKAHSAPIASLVGFSYTSDKRTTND</sequence>
<accession>A0A2A4EPS3</accession>
<dbReference type="OrthoDB" id="8828485at2"/>
<proteinExistence type="predicted"/>
<dbReference type="AlphaFoldDB" id="A0A2A4EPS3"/>
<dbReference type="RefSeq" id="WP_096723649.1">
    <property type="nucleotide sequence ID" value="NZ_MTZV01000006.1"/>
</dbReference>
<evidence type="ECO:0000256" key="1">
    <source>
        <dbReference type="ARBA" id="ARBA00000798"/>
    </source>
</evidence>
<dbReference type="GO" id="GO:0009395">
    <property type="term" value="P:phospholipid catabolic process"/>
    <property type="evidence" value="ECO:0007669"/>
    <property type="project" value="TreeGrafter"/>
</dbReference>
<keyword evidence="3" id="KW-0378">Hydrolase</keyword>
<feature type="domain" description="PLD phosphodiesterase" evidence="5">
    <location>
        <begin position="259"/>
        <end position="291"/>
    </location>
</feature>
<dbReference type="InterPro" id="IPR015679">
    <property type="entry name" value="PLipase_D_fam"/>
</dbReference>
<gene>
    <name evidence="6" type="ORF">BWP39_20825</name>
</gene>
<evidence type="ECO:0000256" key="4">
    <source>
        <dbReference type="ARBA" id="ARBA00023098"/>
    </source>
</evidence>
<evidence type="ECO:0000256" key="2">
    <source>
        <dbReference type="ARBA" id="ARBA00022737"/>
    </source>
</evidence>
<keyword evidence="2" id="KW-0677">Repeat</keyword>
<dbReference type="InterPro" id="IPR025202">
    <property type="entry name" value="PLD-like_dom"/>
</dbReference>